<proteinExistence type="predicted"/>
<dbReference type="InParanoid" id="A0A2U3MU68"/>
<dbReference type="AlphaFoldDB" id="A0A2U3MU68"/>
<accession>A0A2U3MU68</accession>
<organism evidence="1 2">
    <name type="scientific">Acinetobacter stercoris</name>
    <dbReference type="NCBI Taxonomy" id="2126983"/>
    <lineage>
        <taxon>Bacteria</taxon>
        <taxon>Pseudomonadati</taxon>
        <taxon>Pseudomonadota</taxon>
        <taxon>Gammaproteobacteria</taxon>
        <taxon>Moraxellales</taxon>
        <taxon>Moraxellaceae</taxon>
        <taxon>Acinetobacter</taxon>
    </lineage>
</organism>
<gene>
    <name evidence="1" type="ORF">KPC_0122</name>
</gene>
<evidence type="ECO:0000313" key="2">
    <source>
        <dbReference type="Proteomes" id="UP000245974"/>
    </source>
</evidence>
<keyword evidence="2" id="KW-1185">Reference proteome</keyword>
<dbReference type="EMBL" id="OOGT01000003">
    <property type="protein sequence ID" value="SPL68944.1"/>
    <property type="molecule type" value="Genomic_DNA"/>
</dbReference>
<protein>
    <submittedName>
        <fullName evidence="1">Uncharacterized protein</fullName>
    </submittedName>
</protein>
<dbReference type="Proteomes" id="UP000245974">
    <property type="component" value="Unassembled WGS sequence"/>
</dbReference>
<reference evidence="2" key="1">
    <citation type="submission" date="2018-03" db="EMBL/GenBank/DDBJ databases">
        <authorList>
            <person name="Blom J."/>
        </authorList>
    </citation>
    <scope>NUCLEOTIDE SEQUENCE [LARGE SCALE GENOMIC DNA]</scope>
    <source>
        <strain evidence="2">KPC-SM-21</strain>
    </source>
</reference>
<name>A0A2U3MU68_9GAMM</name>
<sequence length="58" mass="7016">MNDSQDTSLNLLKYNEVESPNLFYHLKIKVMSKHHFRLYIKLSNQLDYPFVLTNVYDH</sequence>
<evidence type="ECO:0000313" key="1">
    <source>
        <dbReference type="EMBL" id="SPL68944.1"/>
    </source>
</evidence>